<dbReference type="Gene3D" id="2.70.98.10">
    <property type="match status" value="1"/>
</dbReference>
<reference evidence="10 14" key="5">
    <citation type="submission" date="2019-01" db="EMBL/GenBank/DDBJ databases">
        <title>The Pseudomonas aeruginosa pan-genome provides new insights on its population structure, horizontal gene transfer and pathogenicity.</title>
        <authorList>
            <person name="Freschi L."/>
            <person name="Vincent A.T."/>
            <person name="Jeukens J."/>
            <person name="Emond-Rheault J.-G."/>
            <person name="Kukavica-Ibrulj I."/>
            <person name="Dupont M.-J."/>
            <person name="Charette S.J."/>
            <person name="Boyle B."/>
            <person name="Levesque R.C."/>
        </authorList>
    </citation>
    <scope>NUCLEOTIDE SEQUENCE [LARGE SCALE GENOMIC DNA]</scope>
    <source>
        <strain evidence="10 14">PA-W36</strain>
    </source>
</reference>
<dbReference type="KEGG" id="paeb:NCGM1900_3117"/>
<keyword evidence="3 4" id="KW-0413">Isomerase</keyword>
<protein>
    <recommendedName>
        <fullName evidence="4">Putative glucose-6-phosphate 1-epimerase</fullName>
        <ecNumber evidence="4">5.1.3.15</ecNumber>
    </recommendedName>
</protein>
<evidence type="ECO:0000313" key="8">
    <source>
        <dbReference type="EMBL" id="MZZ11450.1"/>
    </source>
</evidence>
<reference evidence="8" key="7">
    <citation type="submission" date="2020-01" db="EMBL/GenBank/DDBJ databases">
        <title>Bacteria Cultured from War Wounds Associated with the Conflict in Eastern Ukraine.</title>
        <authorList>
            <person name="Snesrud E."/>
            <person name="Galac M.R."/>
            <person name="Mc Gann P."/>
            <person name="Valentine K."/>
            <person name="Viacheslav K."/>
        </authorList>
    </citation>
    <scope>NUCLEOTIDE SEQUENCE</scope>
    <source>
        <strain evidence="8">VNMU148</strain>
    </source>
</reference>
<dbReference type="Proteomes" id="UP000644192">
    <property type="component" value="Unassembled WGS sequence"/>
</dbReference>
<dbReference type="PANTHER" id="PTHR11122:SF13">
    <property type="entry name" value="GLUCOSE-6-PHOSPHATE 1-EPIMERASE"/>
    <property type="match status" value="1"/>
</dbReference>
<dbReference type="EC" id="5.1.3.15" evidence="4"/>
<name>A0A072ZRA8_PSEAI</name>
<accession>A0A072ZRA8</accession>
<reference evidence="10 14" key="3">
    <citation type="submission" date="2017-08" db="EMBL/GenBank/DDBJ databases">
        <authorList>
            <person name="Feschi L."/>
            <person name="Jeukens J."/>
            <person name="Emond-Rheault J.-G."/>
            <person name="Kukavica-Ibrulj I."/>
            <person name="Boyle B."/>
            <person name="Levesque R.C."/>
        </authorList>
    </citation>
    <scope>NUCLEOTIDE SEQUENCE [LARGE SCALE GENOMIC DNA]</scope>
    <source>
        <strain evidence="10 14">PA-W36</strain>
    </source>
</reference>
<evidence type="ECO:0000313" key="7">
    <source>
        <dbReference type="EMBL" id="MUI36089.1"/>
    </source>
</evidence>
<evidence type="ECO:0000313" key="12">
    <source>
        <dbReference type="Proteomes" id="UP000045039"/>
    </source>
</evidence>
<sequence>MLEHPLQRFFHSMRAKRPFDWVRFQRRDLLLIDHPLCQAVFSRQGAQLLHFQPQGERPLLWCASEWPALSSAPVRGGIPVCWPWFGSHPNGSEWPQQGWARQREWRLLDAYADESKVVVSWQLDLEDWHVRLDARLGQRLELELCSYHEEDDDCLFSFALQPYWRVGALSRVVVHGMELESARGQRGASRIPGTWIPRGAVKQVLYHPGSLVLEDGGWNRRLRIDKNVSAGSVIWHPGSRPVEQVEPGEAERFLCIGAAGYRPGGLILAPGERMRLSLAAGLQ</sequence>
<dbReference type="RefSeq" id="WP_003112064.1">
    <property type="nucleotide sequence ID" value="NZ_AP014622.1"/>
</dbReference>
<dbReference type="EMBL" id="CP136986">
    <property type="protein sequence ID" value="WOS79952.1"/>
    <property type="molecule type" value="Genomic_DNA"/>
</dbReference>
<evidence type="ECO:0000313" key="11">
    <source>
        <dbReference type="EMBL" id="WOS79952.1"/>
    </source>
</evidence>
<dbReference type="EMBL" id="QORE01000127">
    <property type="protein sequence ID" value="RCI75740.1"/>
    <property type="molecule type" value="Genomic_DNA"/>
</dbReference>
<evidence type="ECO:0000313" key="15">
    <source>
        <dbReference type="Proteomes" id="UP000433532"/>
    </source>
</evidence>
<dbReference type="Proteomes" id="UP001297540">
    <property type="component" value="Chromosome"/>
</dbReference>
<evidence type="ECO:0000313" key="14">
    <source>
        <dbReference type="Proteomes" id="UP000284767"/>
    </source>
</evidence>
<dbReference type="Proteomes" id="UP000433532">
    <property type="component" value="Unassembled WGS sequence"/>
</dbReference>
<evidence type="ECO:0000313" key="10">
    <source>
        <dbReference type="EMBL" id="RPM23635.1"/>
    </source>
</evidence>
<dbReference type="SUPFAM" id="SSF74650">
    <property type="entry name" value="Galactose mutarotase-like"/>
    <property type="match status" value="1"/>
</dbReference>
<feature type="binding site" evidence="5">
    <location>
        <position position="75"/>
    </location>
    <ligand>
        <name>substrate</name>
    </ligand>
</feature>
<evidence type="ECO:0000256" key="5">
    <source>
        <dbReference type="PIRSR" id="PIRSR016020-2"/>
    </source>
</evidence>
<dbReference type="Proteomes" id="UP000253594">
    <property type="component" value="Unassembled WGS sequence"/>
</dbReference>
<dbReference type="InterPro" id="IPR025532">
    <property type="entry name" value="G6P_1-epimerase"/>
</dbReference>
<evidence type="ECO:0000256" key="3">
    <source>
        <dbReference type="ARBA" id="ARBA00023235"/>
    </source>
</evidence>
<dbReference type="AlphaFoldDB" id="A0A072ZRA8"/>
<reference evidence="9 13" key="4">
    <citation type="submission" date="2018-07" db="EMBL/GenBank/DDBJ databases">
        <title>Mechanisms of high-level aminoglycoside resistance among Gram-negative pathogens in Brazil.</title>
        <authorList>
            <person name="Ballaben A.S."/>
            <person name="Darini A.L.C."/>
            <person name="Doi Y."/>
        </authorList>
    </citation>
    <scope>NUCLEOTIDE SEQUENCE [LARGE SCALE GENOMIC DNA]</scope>
    <source>
        <strain evidence="9 13">B2-305</strain>
    </source>
</reference>
<evidence type="ECO:0000313" key="13">
    <source>
        <dbReference type="Proteomes" id="UP000253594"/>
    </source>
</evidence>
<dbReference type="GO" id="GO:0047938">
    <property type="term" value="F:glucose-6-phosphate 1-epimerase activity"/>
    <property type="evidence" value="ECO:0007669"/>
    <property type="project" value="UniProtKB-UniRule"/>
</dbReference>
<comment type="catalytic activity">
    <reaction evidence="1">
        <text>alpha-D-glucose 6-phosphate = beta-D-glucose 6-phosphate</text>
        <dbReference type="Rhea" id="RHEA:16249"/>
        <dbReference type="ChEBI" id="CHEBI:58225"/>
        <dbReference type="ChEBI" id="CHEBI:58247"/>
        <dbReference type="EC" id="5.1.3.15"/>
    </reaction>
</comment>
<reference evidence="11" key="8">
    <citation type="submission" date="2023-06" db="EMBL/GenBank/DDBJ databases">
        <authorList>
            <consortium name="Clinical and Environmental Microbiology Branch: Whole genome sequencing antimicrobial resistance pathogens in the healthcare setting"/>
        </authorList>
    </citation>
    <scope>NUCLEOTIDE SEQUENCE</scope>
    <source>
        <strain evidence="11">2021CK-01020</strain>
    </source>
</reference>
<dbReference type="EMBL" id="NSNE01000001">
    <property type="protein sequence ID" value="RPM23635.1"/>
    <property type="molecule type" value="Genomic_DNA"/>
</dbReference>
<dbReference type="PANTHER" id="PTHR11122">
    <property type="entry name" value="APOSPORY-ASSOCIATED PROTEIN C-RELATED"/>
    <property type="match status" value="1"/>
</dbReference>
<dbReference type="InterPro" id="IPR014718">
    <property type="entry name" value="GH-type_carb-bd"/>
</dbReference>
<feature type="binding site" evidence="5">
    <location>
        <position position="96"/>
    </location>
    <ligand>
        <name>substrate</name>
    </ligand>
</feature>
<evidence type="ECO:0000313" key="9">
    <source>
        <dbReference type="EMBL" id="RCI75740.1"/>
    </source>
</evidence>
<feature type="binding site" evidence="5">
    <location>
        <position position="101"/>
    </location>
    <ligand>
        <name>substrate</name>
    </ligand>
</feature>
<dbReference type="CDD" id="cd09020">
    <property type="entry name" value="D-hex-6-P-epi_like"/>
    <property type="match status" value="1"/>
</dbReference>
<dbReference type="PIRSF" id="PIRSF016020">
    <property type="entry name" value="PHexose_mutarotase"/>
    <property type="match status" value="1"/>
</dbReference>
<organism evidence="10 14">
    <name type="scientific">Pseudomonas aeruginosa</name>
    <dbReference type="NCBI Taxonomy" id="287"/>
    <lineage>
        <taxon>Bacteria</taxon>
        <taxon>Pseudomonadati</taxon>
        <taxon>Pseudomonadota</taxon>
        <taxon>Gammaproteobacteria</taxon>
        <taxon>Pseudomonadales</taxon>
        <taxon>Pseudomonadaceae</taxon>
        <taxon>Pseudomonas</taxon>
    </lineage>
</organism>
<comment type="similarity">
    <text evidence="2 4">Belongs to the glucose-6-phosphate 1-epimerase family.</text>
</comment>
<evidence type="ECO:0000256" key="1">
    <source>
        <dbReference type="ARBA" id="ARBA00001096"/>
    </source>
</evidence>
<dbReference type="eggNOG" id="COG0676">
    <property type="taxonomic scope" value="Bacteria"/>
</dbReference>
<dbReference type="Proteomes" id="UP000045039">
    <property type="component" value="Unassembled WGS sequence"/>
</dbReference>
<evidence type="ECO:0000256" key="2">
    <source>
        <dbReference type="ARBA" id="ARBA00005866"/>
    </source>
</evidence>
<reference evidence="7 15" key="6">
    <citation type="submission" date="2019-11" db="EMBL/GenBank/DDBJ databases">
        <title>Genomes of ocular Pseudomonas aeruginosa isolates.</title>
        <authorList>
            <person name="Khan M."/>
            <person name="Rice S.A."/>
            <person name="Willcox M.D.P."/>
            <person name="Stapleton F."/>
        </authorList>
    </citation>
    <scope>NUCLEOTIDE SEQUENCE [LARGE SCALE GENOMIC DNA]</scope>
    <source>
        <strain evidence="7 15">PA221</strain>
    </source>
</reference>
<proteinExistence type="inferred from homology"/>
<reference evidence="12" key="1">
    <citation type="submission" date="2015-06" db="EMBL/GenBank/DDBJ databases">
        <authorList>
            <person name="Radhakrishnan Rajesh"/>
            <person name="Underwood Anthony"/>
            <person name="Al-Shahib Ali"/>
        </authorList>
    </citation>
    <scope>NUCLEOTIDE SEQUENCE [LARGE SCALE GENOMIC DNA]</scope>
    <source>
        <strain evidence="12">P19_London_7_VIM_2_05_10</strain>
    </source>
</reference>
<dbReference type="GO" id="GO:0030246">
    <property type="term" value="F:carbohydrate binding"/>
    <property type="evidence" value="ECO:0007669"/>
    <property type="project" value="UniProtKB-UniRule"/>
</dbReference>
<evidence type="ECO:0000313" key="6">
    <source>
        <dbReference type="EMBL" id="CRO06435.1"/>
    </source>
</evidence>
<evidence type="ECO:0000256" key="4">
    <source>
        <dbReference type="PIRNR" id="PIRNR016020"/>
    </source>
</evidence>
<dbReference type="EMBL" id="WOAD01000010">
    <property type="protein sequence ID" value="MUI36089.1"/>
    <property type="molecule type" value="Genomic_DNA"/>
</dbReference>
<reference evidence="11" key="9">
    <citation type="submission" date="2023-10" db="EMBL/GenBank/DDBJ databases">
        <title>Pathogen: clinical or host-associated sample.</title>
        <authorList>
            <person name="Hergert J."/>
            <person name="Casey R."/>
            <person name="Wagner J."/>
            <person name="Young E.L."/>
            <person name="Oakeson K.F."/>
        </authorList>
    </citation>
    <scope>NUCLEOTIDE SEQUENCE</scope>
    <source>
        <strain evidence="11">2021CK-01020</strain>
    </source>
</reference>
<dbReference type="EMBL" id="CVVU01000025">
    <property type="protein sequence ID" value="CRO06435.1"/>
    <property type="molecule type" value="Genomic_DNA"/>
</dbReference>
<dbReference type="InterPro" id="IPR008183">
    <property type="entry name" value="Aldose_1/G6P_1-epimerase"/>
</dbReference>
<accession>A0A1S1C519</accession>
<dbReference type="EMBL" id="WXZT01000002">
    <property type="protein sequence ID" value="MZZ11450.1"/>
    <property type="molecule type" value="Genomic_DNA"/>
</dbReference>
<dbReference type="Pfam" id="PF01263">
    <property type="entry name" value="Aldose_epim"/>
    <property type="match status" value="1"/>
</dbReference>
<dbReference type="InterPro" id="IPR011013">
    <property type="entry name" value="Gal_mutarotase_sf_dom"/>
</dbReference>
<dbReference type="Proteomes" id="UP000284767">
    <property type="component" value="Unassembled WGS sequence"/>
</dbReference>
<gene>
    <name evidence="6" type="primary">yeaD_1</name>
    <name evidence="9" type="ORF">DT376_06090</name>
    <name evidence="7" type="ORF">GNQ48_13805</name>
    <name evidence="8" type="ORF">GUL26_04240</name>
    <name evidence="10" type="ORF">IPC1295_03825</name>
    <name evidence="11" type="ORF">L4V69_12580</name>
    <name evidence="6" type="ORF">PAERUG_P19_London_7_VIM_2_05_10_00693</name>
</gene>
<dbReference type="GO" id="GO:0005975">
    <property type="term" value="P:carbohydrate metabolic process"/>
    <property type="evidence" value="ECO:0007669"/>
    <property type="project" value="InterPro"/>
</dbReference>
<reference evidence="6" key="2">
    <citation type="submission" date="2015-06" db="EMBL/GenBank/DDBJ databases">
        <authorList>
            <person name="Radhakrishnan R."/>
            <person name="Underwood A."/>
            <person name="Al-Shahib A."/>
        </authorList>
    </citation>
    <scope>NUCLEOTIDE SEQUENCE</scope>
    <source>
        <strain evidence="6">P19_London_7_VIM_2_05_10</strain>
    </source>
</reference>